<dbReference type="EMBL" id="PXZH01000005">
    <property type="protein sequence ID" value="RST88860.1"/>
    <property type="molecule type" value="Genomic_DNA"/>
</dbReference>
<keyword evidence="6" id="KW-1185">Reference proteome</keyword>
<evidence type="ECO:0000313" key="6">
    <source>
        <dbReference type="Proteomes" id="UP000277864"/>
    </source>
</evidence>
<dbReference type="InterPro" id="IPR029018">
    <property type="entry name" value="Hex-like_dom2"/>
</dbReference>
<evidence type="ECO:0000313" key="5">
    <source>
        <dbReference type="EMBL" id="RST88860.1"/>
    </source>
</evidence>
<dbReference type="SUPFAM" id="SSF51445">
    <property type="entry name" value="(Trans)glycosidases"/>
    <property type="match status" value="1"/>
</dbReference>
<organism evidence="5 6">
    <name type="scientific">Vagococcus humatus</name>
    <dbReference type="NCBI Taxonomy" id="1889241"/>
    <lineage>
        <taxon>Bacteria</taxon>
        <taxon>Bacillati</taxon>
        <taxon>Bacillota</taxon>
        <taxon>Bacilli</taxon>
        <taxon>Lactobacillales</taxon>
        <taxon>Enterococcaceae</taxon>
        <taxon>Vagococcus</taxon>
    </lineage>
</organism>
<comment type="caution">
    <text evidence="5">The sequence shown here is derived from an EMBL/GenBank/DDBJ whole genome shotgun (WGS) entry which is preliminary data.</text>
</comment>
<dbReference type="Gene3D" id="3.30.379.10">
    <property type="entry name" value="Chitobiase/beta-hexosaminidase domain 2-like"/>
    <property type="match status" value="1"/>
</dbReference>
<dbReference type="PANTHER" id="PTHR13170:SF16">
    <property type="entry name" value="PROTEIN O-GLCNACASE"/>
    <property type="match status" value="1"/>
</dbReference>
<evidence type="ECO:0000259" key="4">
    <source>
        <dbReference type="PROSITE" id="PS52009"/>
    </source>
</evidence>
<comment type="similarity">
    <text evidence="3">Belongs to the glycosyl hydrolase 84 family.</text>
</comment>
<feature type="active site" description="Proton donor" evidence="3">
    <location>
        <position position="249"/>
    </location>
</feature>
<reference evidence="5 6" key="1">
    <citation type="submission" date="2018-03" db="EMBL/GenBank/DDBJ databases">
        <authorList>
            <person name="Gulvik C.A."/>
        </authorList>
    </citation>
    <scope>NUCLEOTIDE SEQUENCE [LARGE SCALE GENOMIC DNA]</scope>
    <source>
        <strain evidence="5 6">JCM 31581</strain>
    </source>
</reference>
<protein>
    <submittedName>
        <fullName evidence="5">Hyaluronidase</fullName>
    </submittedName>
</protein>
<name>A0A429Z595_9ENTE</name>
<evidence type="ECO:0000256" key="1">
    <source>
        <dbReference type="ARBA" id="ARBA00022801"/>
    </source>
</evidence>
<dbReference type="GO" id="GO:0005975">
    <property type="term" value="P:carbohydrate metabolic process"/>
    <property type="evidence" value="ECO:0007669"/>
    <property type="project" value="UniProtKB-ARBA"/>
</dbReference>
<dbReference type="GO" id="GO:0015929">
    <property type="term" value="F:hexosaminidase activity"/>
    <property type="evidence" value="ECO:0007669"/>
    <property type="project" value="UniProtKB-ARBA"/>
</dbReference>
<dbReference type="InterPro" id="IPR011496">
    <property type="entry name" value="O-GlcNAcase_cat"/>
</dbReference>
<dbReference type="RefSeq" id="WP_125943739.1">
    <property type="nucleotide sequence ID" value="NZ_PXZH01000005.1"/>
</dbReference>
<evidence type="ECO:0000256" key="2">
    <source>
        <dbReference type="ARBA" id="ARBA00023295"/>
    </source>
</evidence>
<dbReference type="Proteomes" id="UP000277864">
    <property type="component" value="Unassembled WGS sequence"/>
</dbReference>
<dbReference type="PROSITE" id="PS52009">
    <property type="entry name" value="GH84"/>
    <property type="match status" value="1"/>
</dbReference>
<evidence type="ECO:0000256" key="3">
    <source>
        <dbReference type="PROSITE-ProRule" id="PRU01353"/>
    </source>
</evidence>
<dbReference type="PANTHER" id="PTHR13170">
    <property type="entry name" value="O-GLCNACASE"/>
    <property type="match status" value="1"/>
</dbReference>
<dbReference type="Gene3D" id="3.20.20.80">
    <property type="entry name" value="Glycosidases"/>
    <property type="match status" value="1"/>
</dbReference>
<dbReference type="GO" id="GO:1901135">
    <property type="term" value="P:carbohydrate derivative metabolic process"/>
    <property type="evidence" value="ECO:0007669"/>
    <property type="project" value="UniProtKB-ARBA"/>
</dbReference>
<dbReference type="SUPFAM" id="SSF55545">
    <property type="entry name" value="beta-N-acetylhexosaminidase-like domain"/>
    <property type="match status" value="1"/>
</dbReference>
<sequence length="546" mass="64354">MTTDLSQLFSDYSEVYTRGEYLTFPNKIIAIQFRGKFYRFEQANQVIEKESPSFIKWVTGEESQPADIVFSHEFDRNLKPDGFSLEVTDKAITVKTKNMRGFRYAKEAFFKLWQVSETGINCPLISIYHTPSFQLRGVIEGFYGIPWTHEDRLDCLHFLGEHRLNTYMYAPKDDEYQRKLWRKPYPEQELDKFKELLVVAEEEQVDFWYMISPGNDIAYTQPEEMKVLTDKLDQLINLGIRHFGLLLDDIDYILKGEAKKRFSSSASAHAFIISQVDQYLSQVLHDYQLVACPTEYDNSHDSLYLEQLNEELPSHIPLFWTGPSTLASHIRTKDIELMASIYQRPMIIWDNVPVNDYQKDYELLFMSPYENRSPYLNQASFNVQGIVSNPMAQWEISKLTVDNMSRYLWDTQAYKVVHAWQETLEHYTGSTELAEALKIFAWHNQNKYTQEPIPFDIKEGIRLKDTEKLTAYLEQLLKASRQLKEIDQPAFQEKIAPWLARCEKDWQFWQTILTEDCQKIAKEKEQLLTYPHRIGTNIPMNYLEKH</sequence>
<accession>A0A429Z595</accession>
<dbReference type="InterPro" id="IPR017853">
    <property type="entry name" value="GH"/>
</dbReference>
<proteinExistence type="inferred from homology"/>
<dbReference type="OrthoDB" id="9760892at2"/>
<feature type="domain" description="GH84" evidence="4">
    <location>
        <begin position="134"/>
        <end position="412"/>
    </location>
</feature>
<gene>
    <name evidence="5" type="ORF">C7P63_08545</name>
</gene>
<keyword evidence="2 3" id="KW-0326">Glycosidase</keyword>
<dbReference type="Pfam" id="PF07555">
    <property type="entry name" value="NAGidase"/>
    <property type="match status" value="1"/>
</dbReference>
<keyword evidence="1 3" id="KW-0378">Hydrolase</keyword>
<dbReference type="InterPro" id="IPR051822">
    <property type="entry name" value="Glycosyl_Hydrolase_84"/>
</dbReference>
<dbReference type="AlphaFoldDB" id="A0A429Z595"/>